<comment type="subcellular location">
    <subcellularLocation>
        <location evidence="3">Cytoplasm</location>
        <location evidence="3">Cytosol</location>
    </subcellularLocation>
    <subcellularLocation>
        <location evidence="2">Endoplasmic reticulum</location>
    </subcellularLocation>
    <subcellularLocation>
        <location evidence="1">Mitochondrion</location>
    </subcellularLocation>
</comment>
<dbReference type="STRING" id="765257.A0A0D0AAG4"/>
<evidence type="ECO:0000313" key="9">
    <source>
        <dbReference type="Proteomes" id="UP000054018"/>
    </source>
</evidence>
<evidence type="ECO:0008006" key="10">
    <source>
        <dbReference type="Google" id="ProtNLM"/>
    </source>
</evidence>
<evidence type="ECO:0000256" key="4">
    <source>
        <dbReference type="ARBA" id="ARBA00022490"/>
    </source>
</evidence>
<dbReference type="PANTHER" id="PTHR10957">
    <property type="entry name" value="RAP1 GTPASE-GDP DISSOCIATION STIMULATOR 1"/>
    <property type="match status" value="1"/>
</dbReference>
<name>A0A0D0AAG4_9AGAM</name>
<accession>A0A0D0AAG4</accession>
<dbReference type="GO" id="GO:0005739">
    <property type="term" value="C:mitochondrion"/>
    <property type="evidence" value="ECO:0007669"/>
    <property type="project" value="UniProtKB-SubCell"/>
</dbReference>
<dbReference type="HOGENOM" id="CLU_007321_1_1_1"/>
<keyword evidence="4" id="KW-0963">Cytoplasm</keyword>
<organism evidence="8 9">
    <name type="scientific">Pisolithus microcarpus 441</name>
    <dbReference type="NCBI Taxonomy" id="765257"/>
    <lineage>
        <taxon>Eukaryota</taxon>
        <taxon>Fungi</taxon>
        <taxon>Dikarya</taxon>
        <taxon>Basidiomycota</taxon>
        <taxon>Agaricomycotina</taxon>
        <taxon>Agaricomycetes</taxon>
        <taxon>Agaricomycetidae</taxon>
        <taxon>Boletales</taxon>
        <taxon>Sclerodermatineae</taxon>
        <taxon>Pisolithaceae</taxon>
        <taxon>Pisolithus</taxon>
    </lineage>
</organism>
<evidence type="ECO:0000313" key="8">
    <source>
        <dbReference type="EMBL" id="KIK31257.1"/>
    </source>
</evidence>
<dbReference type="GO" id="GO:0005783">
    <property type="term" value="C:endoplasmic reticulum"/>
    <property type="evidence" value="ECO:0007669"/>
    <property type="project" value="UniProtKB-SubCell"/>
</dbReference>
<keyword evidence="6" id="KW-0496">Mitochondrion</keyword>
<dbReference type="InterPro" id="IPR040144">
    <property type="entry name" value="RAP1GDS1"/>
</dbReference>
<dbReference type="InterPro" id="IPR000225">
    <property type="entry name" value="Armadillo"/>
</dbReference>
<dbReference type="EMBL" id="KN833685">
    <property type="protein sequence ID" value="KIK31257.1"/>
    <property type="molecule type" value="Genomic_DNA"/>
</dbReference>
<dbReference type="GO" id="GO:0005829">
    <property type="term" value="C:cytosol"/>
    <property type="evidence" value="ECO:0007669"/>
    <property type="project" value="UniProtKB-SubCell"/>
</dbReference>
<keyword evidence="5" id="KW-0256">Endoplasmic reticulum</keyword>
<dbReference type="Gene3D" id="1.25.10.10">
    <property type="entry name" value="Leucine-rich Repeat Variant"/>
    <property type="match status" value="1"/>
</dbReference>
<dbReference type="AlphaFoldDB" id="A0A0D0AAG4"/>
<evidence type="ECO:0000256" key="2">
    <source>
        <dbReference type="ARBA" id="ARBA00004240"/>
    </source>
</evidence>
<reference evidence="9" key="2">
    <citation type="submission" date="2015-01" db="EMBL/GenBank/DDBJ databases">
        <title>Evolutionary Origins and Diversification of the Mycorrhizal Mutualists.</title>
        <authorList>
            <consortium name="DOE Joint Genome Institute"/>
            <consortium name="Mycorrhizal Genomics Consortium"/>
            <person name="Kohler A."/>
            <person name="Kuo A."/>
            <person name="Nagy L.G."/>
            <person name="Floudas D."/>
            <person name="Copeland A."/>
            <person name="Barry K.W."/>
            <person name="Cichocki N."/>
            <person name="Veneault-Fourrey C."/>
            <person name="LaButti K."/>
            <person name="Lindquist E.A."/>
            <person name="Lipzen A."/>
            <person name="Lundell T."/>
            <person name="Morin E."/>
            <person name="Murat C."/>
            <person name="Riley R."/>
            <person name="Ohm R."/>
            <person name="Sun H."/>
            <person name="Tunlid A."/>
            <person name="Henrissat B."/>
            <person name="Grigoriev I.V."/>
            <person name="Hibbett D.S."/>
            <person name="Martin F."/>
        </authorList>
    </citation>
    <scope>NUCLEOTIDE SEQUENCE [LARGE SCALE GENOMIC DNA]</scope>
    <source>
        <strain evidence="9">441</strain>
    </source>
</reference>
<gene>
    <name evidence="8" type="ORF">PISMIDRAFT_138550</name>
</gene>
<evidence type="ECO:0000256" key="1">
    <source>
        <dbReference type="ARBA" id="ARBA00004173"/>
    </source>
</evidence>
<dbReference type="Proteomes" id="UP000054018">
    <property type="component" value="Unassembled WGS sequence"/>
</dbReference>
<keyword evidence="9" id="KW-1185">Reference proteome</keyword>
<dbReference type="InterPro" id="IPR011989">
    <property type="entry name" value="ARM-like"/>
</dbReference>
<sequence>MDPTTLSCMKCASNLSALLVGFSTDIYGDDSWRNLELIAQHLANYLRKRHGPEDYHTPLGSTTLPQDLTSLLGVALNGAPIPDDVRTPAVLEILRVGANLCVDHDQNRGNLLEAGFPQAVVSLLEGYSELVPSGPQADPLPLSIPHLEVIKIAIGVLLNTSLGFNPVKFRLISLEVAMTLVRLSSALYPVGSWMRCANSLFPGDQALEETPMRIAESWNIRIALSNWAWRLITELRDDEHPLFDPQVLPYLVQPLIAFTPPLLTAPPPPNLAHPSPLRTSLLQADFELLSDSCSQLESLALDVEDVRLSLARGFQFPAEHQDVSCLIAMLDFIEHGNYAPLWYVQHEASFSMADVRNQEKAFDDCKAAVIKAVVEMSGEDKNIDVLVDESDPTKQGGSYVSRLVNWIRNFVLGGMHGNARDDLVICATLSLGNLVRREPQSTLLLSPPHNIAQLLSSEVLLSQSTDIKLKHGVVGLLKHLSQASCNSPPNRVALNNAKVVERVLFSGVLDERSDAMADVVQVNAIGIVKHLCNGSLDNSLKVILPAETDYPPPTGLSQVLSLIKRSDKVTIKSEGTRIIVNLVKSLWSNEPPKEYQNVEEIHVRQQKRDKAITALLSPSCIEALTALLGRSLKYPVLVNEAVVALSLLSTHRDGGTLVLRAIVSPLPTEVTPSIPNSMAIPATPSTSSEVESPNIWSPGARHRPPQNRALDHLVSILRNIYKNDDTQGLRLAATSYPNEVRTNVCSLFGQVTKHTSGEDVDTIQDEVKPVLEELSRHSQGLGRESMLGNAAKRVLDMWAQA</sequence>
<evidence type="ECO:0000256" key="6">
    <source>
        <dbReference type="ARBA" id="ARBA00023128"/>
    </source>
</evidence>
<dbReference type="InterPro" id="IPR016024">
    <property type="entry name" value="ARM-type_fold"/>
</dbReference>
<feature type="region of interest" description="Disordered" evidence="7">
    <location>
        <begin position="674"/>
        <end position="704"/>
    </location>
</feature>
<protein>
    <recommendedName>
        <fullName evidence="10">ARM repeat-containing protein</fullName>
    </recommendedName>
</protein>
<dbReference type="SUPFAM" id="SSF48371">
    <property type="entry name" value="ARM repeat"/>
    <property type="match status" value="1"/>
</dbReference>
<evidence type="ECO:0000256" key="3">
    <source>
        <dbReference type="ARBA" id="ARBA00004514"/>
    </source>
</evidence>
<dbReference type="GO" id="GO:0005085">
    <property type="term" value="F:guanyl-nucleotide exchange factor activity"/>
    <property type="evidence" value="ECO:0007669"/>
    <property type="project" value="InterPro"/>
</dbReference>
<reference evidence="8 9" key="1">
    <citation type="submission" date="2014-04" db="EMBL/GenBank/DDBJ databases">
        <authorList>
            <consortium name="DOE Joint Genome Institute"/>
            <person name="Kuo A."/>
            <person name="Kohler A."/>
            <person name="Costa M.D."/>
            <person name="Nagy L.G."/>
            <person name="Floudas D."/>
            <person name="Copeland A."/>
            <person name="Barry K.W."/>
            <person name="Cichocki N."/>
            <person name="Veneault-Fourrey C."/>
            <person name="LaButti K."/>
            <person name="Lindquist E.A."/>
            <person name="Lipzen A."/>
            <person name="Lundell T."/>
            <person name="Morin E."/>
            <person name="Murat C."/>
            <person name="Sun H."/>
            <person name="Tunlid A."/>
            <person name="Henrissat B."/>
            <person name="Grigoriev I.V."/>
            <person name="Hibbett D.S."/>
            <person name="Martin F."/>
            <person name="Nordberg H.P."/>
            <person name="Cantor M.N."/>
            <person name="Hua S.X."/>
        </authorList>
    </citation>
    <scope>NUCLEOTIDE SEQUENCE [LARGE SCALE GENOMIC DNA]</scope>
    <source>
        <strain evidence="8 9">441</strain>
    </source>
</reference>
<dbReference type="OrthoDB" id="26149at2759"/>
<proteinExistence type="predicted"/>
<evidence type="ECO:0000256" key="5">
    <source>
        <dbReference type="ARBA" id="ARBA00022824"/>
    </source>
</evidence>
<feature type="compositionally biased region" description="Polar residues" evidence="7">
    <location>
        <begin position="683"/>
        <end position="695"/>
    </location>
</feature>
<evidence type="ECO:0000256" key="7">
    <source>
        <dbReference type="SAM" id="MobiDB-lite"/>
    </source>
</evidence>
<dbReference type="SMART" id="SM00185">
    <property type="entry name" value="ARM"/>
    <property type="match status" value="2"/>
</dbReference>